<evidence type="ECO:0000313" key="2">
    <source>
        <dbReference type="EMBL" id="KKM84984.1"/>
    </source>
</evidence>
<organism evidence="2">
    <name type="scientific">marine sediment metagenome</name>
    <dbReference type="NCBI Taxonomy" id="412755"/>
    <lineage>
        <taxon>unclassified sequences</taxon>
        <taxon>metagenomes</taxon>
        <taxon>ecological metagenomes</taxon>
    </lineage>
</organism>
<proteinExistence type="predicted"/>
<dbReference type="EMBL" id="LAZR01007482">
    <property type="protein sequence ID" value="KKM84984.1"/>
    <property type="molecule type" value="Genomic_DNA"/>
</dbReference>
<feature type="transmembrane region" description="Helical" evidence="1">
    <location>
        <begin position="6"/>
        <end position="26"/>
    </location>
</feature>
<comment type="caution">
    <text evidence="2">The sequence shown here is derived from an EMBL/GenBank/DDBJ whole genome shotgun (WGS) entry which is preliminary data.</text>
</comment>
<dbReference type="AlphaFoldDB" id="A0A0F9KRW2"/>
<accession>A0A0F9KRW2</accession>
<name>A0A0F9KRW2_9ZZZZ</name>
<evidence type="ECO:0000256" key="1">
    <source>
        <dbReference type="SAM" id="Phobius"/>
    </source>
</evidence>
<sequence>MVVALIGFGFGLGWIASWFFAVRPLVHNVRDMRYQGFIHDRPPPKPKLMPEMVTRNET</sequence>
<reference evidence="2" key="1">
    <citation type="journal article" date="2015" name="Nature">
        <title>Complex archaea that bridge the gap between prokaryotes and eukaryotes.</title>
        <authorList>
            <person name="Spang A."/>
            <person name="Saw J.H."/>
            <person name="Jorgensen S.L."/>
            <person name="Zaremba-Niedzwiedzka K."/>
            <person name="Martijn J."/>
            <person name="Lind A.E."/>
            <person name="van Eijk R."/>
            <person name="Schleper C."/>
            <person name="Guy L."/>
            <person name="Ettema T.J."/>
        </authorList>
    </citation>
    <scope>NUCLEOTIDE SEQUENCE</scope>
</reference>
<protein>
    <submittedName>
        <fullName evidence="2">Uncharacterized protein</fullName>
    </submittedName>
</protein>
<gene>
    <name evidence="2" type="ORF">LCGC14_1293650</name>
</gene>
<keyword evidence="1" id="KW-1133">Transmembrane helix</keyword>
<keyword evidence="1" id="KW-0812">Transmembrane</keyword>
<keyword evidence="1" id="KW-0472">Membrane</keyword>